<gene>
    <name evidence="1" type="ORF">ABEG18_15720</name>
</gene>
<name>A0AAU7JA64_9HYPH</name>
<dbReference type="EMBL" id="CP157484">
    <property type="protein sequence ID" value="XBO37178.1"/>
    <property type="molecule type" value="Genomic_DNA"/>
</dbReference>
<proteinExistence type="predicted"/>
<dbReference type="AlphaFoldDB" id="A0AAU7JA64"/>
<accession>A0AAU7JA64</accession>
<protein>
    <submittedName>
        <fullName evidence="1">DUF3126 family protein</fullName>
    </submittedName>
</protein>
<dbReference type="Pfam" id="PF11324">
    <property type="entry name" value="DUF3126"/>
    <property type="match status" value="1"/>
</dbReference>
<organism evidence="1">
    <name type="scientific">Alsobacter sp. KACC 23698</name>
    <dbReference type="NCBI Taxonomy" id="3149229"/>
    <lineage>
        <taxon>Bacteria</taxon>
        <taxon>Pseudomonadati</taxon>
        <taxon>Pseudomonadota</taxon>
        <taxon>Alphaproteobacteria</taxon>
        <taxon>Hyphomicrobiales</taxon>
        <taxon>Alsobacteraceae</taxon>
        <taxon>Alsobacter</taxon>
    </lineage>
</organism>
<reference evidence="1" key="1">
    <citation type="submission" date="2024-05" db="EMBL/GenBank/DDBJ databases">
        <authorList>
            <person name="Kim S."/>
            <person name="Heo J."/>
            <person name="Choi H."/>
            <person name="Choi Y."/>
            <person name="Kwon S.-W."/>
            <person name="Kim Y."/>
        </authorList>
    </citation>
    <scope>NUCLEOTIDE SEQUENCE</scope>
    <source>
        <strain evidence="1">KACC 23698</strain>
    </source>
</reference>
<dbReference type="RefSeq" id="WP_406853997.1">
    <property type="nucleotide sequence ID" value="NZ_CP157484.1"/>
</dbReference>
<sequence>MDKTELAKLQNYLRRLFNNNTIKVVARPKKTDSAEVMVGDEFVGIISLDDEDGDRSYALNMSILDVDLEDQ</sequence>
<dbReference type="InterPro" id="IPR021473">
    <property type="entry name" value="DUF3126"/>
</dbReference>
<evidence type="ECO:0000313" key="1">
    <source>
        <dbReference type="EMBL" id="XBO37178.1"/>
    </source>
</evidence>